<keyword evidence="4 9" id="KW-0747">Spliceosome</keyword>
<keyword evidence="3 9" id="KW-0507">mRNA processing</keyword>
<dbReference type="GO" id="GO:0071011">
    <property type="term" value="C:precatalytic spliceosome"/>
    <property type="evidence" value="ECO:0007669"/>
    <property type="project" value="TreeGrafter"/>
</dbReference>
<evidence type="ECO:0000313" key="11">
    <source>
        <dbReference type="EMBL" id="CDR46726.1"/>
    </source>
</evidence>
<protein>
    <recommendedName>
        <fullName evidence="9">LSM2-LSM8 complex subunit LSM8</fullName>
    </recommendedName>
</protein>
<evidence type="ECO:0000256" key="3">
    <source>
        <dbReference type="ARBA" id="ARBA00022664"/>
    </source>
</evidence>
<reference evidence="11" key="1">
    <citation type="journal article" date="2014" name="Genome Announc.">
        <title>Draft genome sequence of Rhodosporidium toruloides CECT1137, an oleaginous yeast of biotechnological interest.</title>
        <authorList>
            <person name="Morin N."/>
            <person name="Calcas X."/>
            <person name="Devillers H."/>
            <person name="Durrens P."/>
            <person name="Sherman D.J."/>
            <person name="Nicaud J.-M."/>
            <person name="Neuveglise C."/>
        </authorList>
    </citation>
    <scope>NUCLEOTIDE SEQUENCE</scope>
    <source>
        <strain evidence="11">CECT1137</strain>
    </source>
</reference>
<evidence type="ECO:0000256" key="5">
    <source>
        <dbReference type="ARBA" id="ARBA00022884"/>
    </source>
</evidence>
<dbReference type="AlphaFoldDB" id="A0A061B9W7"/>
<dbReference type="FunFam" id="2.30.30.100:FF:000027">
    <property type="entry name" value="U6 snRNA-associated Sm-like protein LSm8"/>
    <property type="match status" value="1"/>
</dbReference>
<dbReference type="PANTHER" id="PTHR15588">
    <property type="entry name" value="LSM1"/>
    <property type="match status" value="1"/>
</dbReference>
<dbReference type="PANTHER" id="PTHR15588:SF9">
    <property type="entry name" value="U6 SNRNA-ASSOCIATED SM-LIKE PROTEIN LSM8"/>
    <property type="match status" value="1"/>
</dbReference>
<dbReference type="GO" id="GO:0003729">
    <property type="term" value="F:mRNA binding"/>
    <property type="evidence" value="ECO:0007669"/>
    <property type="project" value="TreeGrafter"/>
</dbReference>
<name>A0A061B9W7_RHOTO</name>
<dbReference type="CDD" id="cd01727">
    <property type="entry name" value="LSm8"/>
    <property type="match status" value="1"/>
</dbReference>
<dbReference type="InterPro" id="IPR047575">
    <property type="entry name" value="Sm"/>
</dbReference>
<dbReference type="GO" id="GO:0046540">
    <property type="term" value="C:U4/U6 x U5 tri-snRNP complex"/>
    <property type="evidence" value="ECO:0007669"/>
    <property type="project" value="UniProtKB-UniRule"/>
</dbReference>
<comment type="similarity">
    <text evidence="2 9">Belongs to the snRNP Sm proteins family.</text>
</comment>
<comment type="subcellular location">
    <subcellularLocation>
        <location evidence="1 9">Nucleus</location>
    </subcellularLocation>
</comment>
<dbReference type="EMBL" id="LK052948">
    <property type="protein sequence ID" value="CDR46726.1"/>
    <property type="molecule type" value="Genomic_DNA"/>
</dbReference>
<dbReference type="Pfam" id="PF01423">
    <property type="entry name" value="LSM"/>
    <property type="match status" value="1"/>
</dbReference>
<evidence type="ECO:0000256" key="4">
    <source>
        <dbReference type="ARBA" id="ARBA00022728"/>
    </source>
</evidence>
<evidence type="ECO:0000256" key="8">
    <source>
        <dbReference type="ARBA" id="ARBA00023274"/>
    </source>
</evidence>
<dbReference type="SMART" id="SM00651">
    <property type="entry name" value="Sm"/>
    <property type="match status" value="1"/>
</dbReference>
<keyword evidence="6 9" id="KW-0508">mRNA splicing</keyword>
<dbReference type="InterPro" id="IPR010920">
    <property type="entry name" value="LSM_dom_sf"/>
</dbReference>
<dbReference type="Gene3D" id="2.30.30.100">
    <property type="match status" value="1"/>
</dbReference>
<organism evidence="11">
    <name type="scientific">Rhodotorula toruloides</name>
    <name type="common">Yeast</name>
    <name type="synonym">Rhodosporidium toruloides</name>
    <dbReference type="NCBI Taxonomy" id="5286"/>
    <lineage>
        <taxon>Eukaryota</taxon>
        <taxon>Fungi</taxon>
        <taxon>Dikarya</taxon>
        <taxon>Basidiomycota</taxon>
        <taxon>Pucciniomycotina</taxon>
        <taxon>Microbotryomycetes</taxon>
        <taxon>Sporidiobolales</taxon>
        <taxon>Sporidiobolaceae</taxon>
        <taxon>Rhodotorula</taxon>
    </lineage>
</organism>
<dbReference type="GO" id="GO:0000398">
    <property type="term" value="P:mRNA splicing, via spliceosome"/>
    <property type="evidence" value="ECO:0007669"/>
    <property type="project" value="UniProtKB-UniRule"/>
</dbReference>
<evidence type="ECO:0000256" key="7">
    <source>
        <dbReference type="ARBA" id="ARBA00023242"/>
    </source>
</evidence>
<keyword evidence="7 9" id="KW-0539">Nucleus</keyword>
<dbReference type="InterPro" id="IPR044642">
    <property type="entry name" value="PTHR15588"/>
</dbReference>
<dbReference type="InterPro" id="IPR034103">
    <property type="entry name" value="Lsm8"/>
</dbReference>
<sequence length="95" mass="10389">MSALTAYVDKRVLVITQDGRVIVGELRGFDQTTNVILSGSTERVFSSDEGVEEVPLGVYIVRGDNITLIGEVDEDVDKQIDLSTVRAEPIAEVQH</sequence>
<evidence type="ECO:0000256" key="9">
    <source>
        <dbReference type="RuleBase" id="RU365048"/>
    </source>
</evidence>
<dbReference type="GO" id="GO:0005688">
    <property type="term" value="C:U6 snRNP"/>
    <property type="evidence" value="ECO:0007669"/>
    <property type="project" value="UniProtKB-UniRule"/>
</dbReference>
<feature type="domain" description="Sm" evidence="10">
    <location>
        <begin position="1"/>
        <end position="75"/>
    </location>
</feature>
<proteinExistence type="inferred from homology"/>
<accession>A0A061B9W7</accession>
<comment type="subunit">
    <text evidence="9">LSm subunits form a heteromer with a doughnut shape.</text>
</comment>
<evidence type="ECO:0000256" key="1">
    <source>
        <dbReference type="ARBA" id="ARBA00004123"/>
    </source>
</evidence>
<dbReference type="SUPFAM" id="SSF50182">
    <property type="entry name" value="Sm-like ribonucleoproteins"/>
    <property type="match status" value="1"/>
</dbReference>
<dbReference type="OrthoDB" id="10263346at2759"/>
<evidence type="ECO:0000259" key="10">
    <source>
        <dbReference type="PROSITE" id="PS52002"/>
    </source>
</evidence>
<dbReference type="InterPro" id="IPR001163">
    <property type="entry name" value="Sm_dom_euk/arc"/>
</dbReference>
<gene>
    <name evidence="9" type="primary">LSM8</name>
    <name evidence="11" type="ORF">RHTO0S_13e00694g</name>
</gene>
<keyword evidence="8 9" id="KW-0687">Ribonucleoprotein</keyword>
<keyword evidence="5 9" id="KW-0694">RNA-binding</keyword>
<dbReference type="PROSITE" id="PS52002">
    <property type="entry name" value="SM"/>
    <property type="match status" value="1"/>
</dbReference>
<comment type="function">
    <text evidence="9">Plays role in pre-mRNA splicing as component of the U4/U6-U5 tri-snRNP complex that is involved in spliceosome assembly, and as component of the precatalytic spliceosome (spliceosome B complex). The heptameric LSM2-8 complex binds specifically to the 3'-terminal U-tract of U6 snRNA.</text>
</comment>
<evidence type="ECO:0000256" key="6">
    <source>
        <dbReference type="ARBA" id="ARBA00023187"/>
    </source>
</evidence>
<evidence type="ECO:0000256" key="2">
    <source>
        <dbReference type="ARBA" id="ARBA00006850"/>
    </source>
</evidence>